<proteinExistence type="predicted"/>
<name>A0A4C1TZH1_EUMVA</name>
<gene>
    <name evidence="1" type="ORF">EVAR_15812_1</name>
</gene>
<sequence>MELMIPSCYLPAGYELRLYIFNVYFKVKSFHPLNNKTFLSPLTAGMVHTPLRQFRLCSCTPAATYEVSRAVIKKSEHQCCPLLAQSARNPSSEAIVQENRGAGLRGGEEIAVTV</sequence>
<accession>A0A4C1TZH1</accession>
<protein>
    <submittedName>
        <fullName evidence="1">Uncharacterized protein</fullName>
    </submittedName>
</protein>
<evidence type="ECO:0000313" key="1">
    <source>
        <dbReference type="EMBL" id="GBP19462.1"/>
    </source>
</evidence>
<dbReference type="EMBL" id="BGZK01000108">
    <property type="protein sequence ID" value="GBP19462.1"/>
    <property type="molecule type" value="Genomic_DNA"/>
</dbReference>
<dbReference type="AlphaFoldDB" id="A0A4C1TZH1"/>
<reference evidence="1 2" key="1">
    <citation type="journal article" date="2019" name="Commun. Biol.">
        <title>The bagworm genome reveals a unique fibroin gene that provides high tensile strength.</title>
        <authorList>
            <person name="Kono N."/>
            <person name="Nakamura H."/>
            <person name="Ohtoshi R."/>
            <person name="Tomita M."/>
            <person name="Numata K."/>
            <person name="Arakawa K."/>
        </authorList>
    </citation>
    <scope>NUCLEOTIDE SEQUENCE [LARGE SCALE GENOMIC DNA]</scope>
</reference>
<comment type="caution">
    <text evidence="1">The sequence shown here is derived from an EMBL/GenBank/DDBJ whole genome shotgun (WGS) entry which is preliminary data.</text>
</comment>
<keyword evidence="2" id="KW-1185">Reference proteome</keyword>
<dbReference type="Proteomes" id="UP000299102">
    <property type="component" value="Unassembled WGS sequence"/>
</dbReference>
<evidence type="ECO:0000313" key="2">
    <source>
        <dbReference type="Proteomes" id="UP000299102"/>
    </source>
</evidence>
<organism evidence="1 2">
    <name type="scientific">Eumeta variegata</name>
    <name type="common">Bagworm moth</name>
    <name type="synonym">Eumeta japonica</name>
    <dbReference type="NCBI Taxonomy" id="151549"/>
    <lineage>
        <taxon>Eukaryota</taxon>
        <taxon>Metazoa</taxon>
        <taxon>Ecdysozoa</taxon>
        <taxon>Arthropoda</taxon>
        <taxon>Hexapoda</taxon>
        <taxon>Insecta</taxon>
        <taxon>Pterygota</taxon>
        <taxon>Neoptera</taxon>
        <taxon>Endopterygota</taxon>
        <taxon>Lepidoptera</taxon>
        <taxon>Glossata</taxon>
        <taxon>Ditrysia</taxon>
        <taxon>Tineoidea</taxon>
        <taxon>Psychidae</taxon>
        <taxon>Oiketicinae</taxon>
        <taxon>Eumeta</taxon>
    </lineage>
</organism>